<feature type="region of interest" description="Disordered" evidence="5">
    <location>
        <begin position="347"/>
        <end position="383"/>
    </location>
</feature>
<dbReference type="InterPro" id="IPR001853">
    <property type="entry name" value="DSBA-like_thioredoxin_dom"/>
</dbReference>
<dbReference type="Gene3D" id="1.10.287.460">
    <property type="entry name" value="Peptidyl-prolyl cis-trans isomerase, FKBP-type, N-terminal domain"/>
    <property type="match status" value="1"/>
</dbReference>
<feature type="compositionally biased region" description="Polar residues" evidence="5">
    <location>
        <begin position="351"/>
        <end position="383"/>
    </location>
</feature>
<dbReference type="Gene3D" id="3.40.30.10">
    <property type="entry name" value="Glutaredoxin"/>
    <property type="match status" value="1"/>
</dbReference>
<dbReference type="Pfam" id="PF01323">
    <property type="entry name" value="DSBA"/>
    <property type="match status" value="1"/>
</dbReference>
<keyword evidence="3" id="KW-1015">Disulfide bond</keyword>
<evidence type="ECO:0000256" key="1">
    <source>
        <dbReference type="ARBA" id="ARBA00022729"/>
    </source>
</evidence>
<evidence type="ECO:0000256" key="2">
    <source>
        <dbReference type="ARBA" id="ARBA00023002"/>
    </source>
</evidence>
<reference evidence="9 10" key="1">
    <citation type="submission" date="2020-08" db="EMBL/GenBank/DDBJ databases">
        <title>Comparative genomics of Francisella species.</title>
        <authorList>
            <person name="Sahl J."/>
            <person name="Sjodin A."/>
            <person name="Wagner D."/>
            <person name="Forsman M."/>
        </authorList>
    </citation>
    <scope>NUCLEOTIDE SEQUENCE [LARGE SCALE GENOMIC DNA]</scope>
    <source>
        <strain evidence="9 10">F1093</strain>
    </source>
</reference>
<dbReference type="InterPro" id="IPR036944">
    <property type="entry name" value="PPIase_FKBP_N_sf"/>
</dbReference>
<dbReference type="PROSITE" id="PS51257">
    <property type="entry name" value="PROKAR_LIPOPROTEIN"/>
    <property type="match status" value="1"/>
</dbReference>
<dbReference type="RefSeq" id="WP_200166757.1">
    <property type="nucleotide sequence ID" value="NZ_JACTSG010000004.1"/>
</dbReference>
<keyword evidence="1 6" id="KW-0732">Signal</keyword>
<evidence type="ECO:0000256" key="6">
    <source>
        <dbReference type="SAM" id="SignalP"/>
    </source>
</evidence>
<dbReference type="CDD" id="cd03023">
    <property type="entry name" value="DsbA_Com1_like"/>
    <property type="match status" value="1"/>
</dbReference>
<sequence length="383" mass="40711">MTKKKLLKALAVAAIATSLVACSDSSSKDKSAKDVATNSGSSVATTAPVVQGTDTVTKNASYTIGYGMGATIEADKNVKSYNLNNDKIIEGFSDALNAKKPAISPEEIAKNMDNLRNKVQQKMSEERVSSFLKVKDSIYGSDLTPKSDVKDPEVVVYEFFDYQCMYCSKLAPQIEKVMQDNSNVQVVFAEFPIFGERAPASEYAAEVGTAIYKLYGADAYVKYHNGIFATGEDEGKLKDSTIDKVAVQCGADLTKVKKAIKDDKIADHLRDTLKLGFENLGIQGTPFLVIAPAVNANADNTTVIGGYTDADNIQSAIDKAKTAPKTVTTTNNTTVVTAPTATATATAAVNDTQAQSNLPESPVTDSGSSVTADQSNNQDDVEA</sequence>
<dbReference type="InterPro" id="IPR036249">
    <property type="entry name" value="Thioredoxin-like_sf"/>
</dbReference>
<evidence type="ECO:0000259" key="7">
    <source>
        <dbReference type="Pfam" id="PF01323"/>
    </source>
</evidence>
<gene>
    <name evidence="9" type="ORF">IBE52_06630</name>
</gene>
<evidence type="ECO:0000313" key="9">
    <source>
        <dbReference type="EMBL" id="MBK2302585.1"/>
    </source>
</evidence>
<evidence type="ECO:0000256" key="3">
    <source>
        <dbReference type="ARBA" id="ARBA00023157"/>
    </source>
</evidence>
<feature type="chain" id="PRO_5047367570" evidence="6">
    <location>
        <begin position="22"/>
        <end position="383"/>
    </location>
</feature>
<dbReference type="Pfam" id="PF01346">
    <property type="entry name" value="FKBP_N"/>
    <property type="match status" value="1"/>
</dbReference>
<evidence type="ECO:0000256" key="5">
    <source>
        <dbReference type="SAM" id="MobiDB-lite"/>
    </source>
</evidence>
<feature type="domain" description="DSBA-like thioredoxin" evidence="7">
    <location>
        <begin position="156"/>
        <end position="317"/>
    </location>
</feature>
<feature type="domain" description="Peptidyl-prolyl cis-trans isomerase FKBP-type N-terminal" evidence="8">
    <location>
        <begin position="58"/>
        <end position="126"/>
    </location>
</feature>
<organism evidence="9 10">
    <name type="scientific">Francisella philomiragia</name>
    <dbReference type="NCBI Taxonomy" id="28110"/>
    <lineage>
        <taxon>Bacteria</taxon>
        <taxon>Pseudomonadati</taxon>
        <taxon>Pseudomonadota</taxon>
        <taxon>Gammaproteobacteria</taxon>
        <taxon>Thiotrichales</taxon>
        <taxon>Francisellaceae</taxon>
        <taxon>Francisella</taxon>
    </lineage>
</organism>
<evidence type="ECO:0000313" key="10">
    <source>
        <dbReference type="Proteomes" id="UP000760407"/>
    </source>
</evidence>
<feature type="region of interest" description="Disordered" evidence="5">
    <location>
        <begin position="25"/>
        <end position="44"/>
    </location>
</feature>
<proteinExistence type="predicted"/>
<comment type="caution">
    <text evidence="9">The sequence shown here is derived from an EMBL/GenBank/DDBJ whole genome shotgun (WGS) entry which is preliminary data.</text>
</comment>
<dbReference type="PANTHER" id="PTHR13887">
    <property type="entry name" value="GLUTATHIONE S-TRANSFERASE KAPPA"/>
    <property type="match status" value="1"/>
</dbReference>
<dbReference type="Proteomes" id="UP000760407">
    <property type="component" value="Unassembled WGS sequence"/>
</dbReference>
<name>A0ABS1GCM9_9GAMM</name>
<keyword evidence="4" id="KW-0676">Redox-active center</keyword>
<dbReference type="SUPFAM" id="SSF52833">
    <property type="entry name" value="Thioredoxin-like"/>
    <property type="match status" value="1"/>
</dbReference>
<feature type="signal peptide" evidence="6">
    <location>
        <begin position="1"/>
        <end position="21"/>
    </location>
</feature>
<accession>A0ABS1GCM9</accession>
<evidence type="ECO:0000256" key="4">
    <source>
        <dbReference type="ARBA" id="ARBA00023284"/>
    </source>
</evidence>
<dbReference type="PANTHER" id="PTHR13887:SF14">
    <property type="entry name" value="DISULFIDE BOND FORMATION PROTEIN D"/>
    <property type="match status" value="1"/>
</dbReference>
<protein>
    <submittedName>
        <fullName evidence="9">DsbA family protein</fullName>
    </submittedName>
</protein>
<dbReference type="InterPro" id="IPR000774">
    <property type="entry name" value="PPIase_FKBP_N"/>
</dbReference>
<keyword evidence="2" id="KW-0560">Oxidoreductase</keyword>
<keyword evidence="10" id="KW-1185">Reference proteome</keyword>
<evidence type="ECO:0000259" key="8">
    <source>
        <dbReference type="Pfam" id="PF01346"/>
    </source>
</evidence>
<dbReference type="EMBL" id="JACTSG010000004">
    <property type="protein sequence ID" value="MBK2302585.1"/>
    <property type="molecule type" value="Genomic_DNA"/>
</dbReference>